<dbReference type="OrthoDB" id="9780660at2"/>
<dbReference type="Gene3D" id="3.30.1180.10">
    <property type="match status" value="1"/>
</dbReference>
<dbReference type="InterPro" id="IPR003797">
    <property type="entry name" value="DegV"/>
</dbReference>
<keyword evidence="4" id="KW-1185">Reference proteome</keyword>
<dbReference type="PANTHER" id="PTHR33434">
    <property type="entry name" value="DEGV DOMAIN-CONTAINING PROTEIN DR_1986-RELATED"/>
    <property type="match status" value="1"/>
</dbReference>
<comment type="function">
    <text evidence="1">May bind long-chain fatty acids, such as palmitate, and may play a role in lipid transport or fatty acid metabolism.</text>
</comment>
<evidence type="ECO:0000313" key="3">
    <source>
        <dbReference type="EMBL" id="RIA77836.1"/>
    </source>
</evidence>
<organism evidence="3 4">
    <name type="scientific">Anaeroplasma bactoclasticum</name>
    <dbReference type="NCBI Taxonomy" id="2088"/>
    <lineage>
        <taxon>Bacteria</taxon>
        <taxon>Bacillati</taxon>
        <taxon>Mycoplasmatota</taxon>
        <taxon>Mollicutes</taxon>
        <taxon>Anaeroplasmatales</taxon>
        <taxon>Anaeroplasmataceae</taxon>
        <taxon>Anaeroplasma</taxon>
    </lineage>
</organism>
<dbReference type="Proteomes" id="UP000266506">
    <property type="component" value="Unassembled WGS sequence"/>
</dbReference>
<evidence type="ECO:0000313" key="4">
    <source>
        <dbReference type="Proteomes" id="UP000266506"/>
    </source>
</evidence>
<dbReference type="EMBL" id="QXEV01000006">
    <property type="protein sequence ID" value="RIA77836.1"/>
    <property type="molecule type" value="Genomic_DNA"/>
</dbReference>
<evidence type="ECO:0000256" key="2">
    <source>
        <dbReference type="ARBA" id="ARBA00023121"/>
    </source>
</evidence>
<keyword evidence="2" id="KW-0446">Lipid-binding</keyword>
<dbReference type="InterPro" id="IPR050270">
    <property type="entry name" value="DegV_domain_contain"/>
</dbReference>
<name>A0A397RZ46_9MOLU</name>
<accession>A0A397RZ46</accession>
<gene>
    <name evidence="3" type="ORF">EI71_00812</name>
</gene>
<dbReference type="NCBIfam" id="TIGR00762">
    <property type="entry name" value="DegV"/>
    <property type="match status" value="1"/>
</dbReference>
<dbReference type="RefSeq" id="WP_119015971.1">
    <property type="nucleotide sequence ID" value="NZ_QXEV01000006.1"/>
</dbReference>
<dbReference type="GO" id="GO:0008289">
    <property type="term" value="F:lipid binding"/>
    <property type="evidence" value="ECO:0007669"/>
    <property type="project" value="UniProtKB-KW"/>
</dbReference>
<proteinExistence type="predicted"/>
<dbReference type="InterPro" id="IPR043168">
    <property type="entry name" value="DegV_C"/>
</dbReference>
<protein>
    <submittedName>
        <fullName evidence="3">DegV family protein with EDD domain</fullName>
    </submittedName>
</protein>
<evidence type="ECO:0000256" key="1">
    <source>
        <dbReference type="ARBA" id="ARBA00003238"/>
    </source>
</evidence>
<dbReference type="Gene3D" id="3.40.50.10170">
    <property type="match status" value="1"/>
</dbReference>
<sequence>MREYVIVTDSTCDLTDEMVKELGVEVLPLCFTIDGKEYKNYLDGREIKLHEFYNKMIEGHTPKTAQLNVNFIMESFKPFLDKGLDILYISFSSGLSGSCNAVRLAKEQLLDEYNDRKIEIVDSLCASGGEGLLVWMTAMNKKAGASLEENSKYADDLKLHVKHSFTVADLEYLKRGGRIKATAAFAAKLLNIKPVLHVDNLGHLVALSKKHGRRAALNATCENALAGIDTSKKFITIISHADSLEDAEYCKEYMEAKYKEMNFDSKVVLTNIGPVIGAHSGPGTIAVFTITDKRA</sequence>
<dbReference type="PROSITE" id="PS51482">
    <property type="entry name" value="DEGV"/>
    <property type="match status" value="1"/>
</dbReference>
<dbReference type="PANTHER" id="PTHR33434:SF3">
    <property type="entry name" value="DEGV DOMAIN-CONTAINING PROTEIN YITS"/>
    <property type="match status" value="1"/>
</dbReference>
<dbReference type="Pfam" id="PF02645">
    <property type="entry name" value="DegV"/>
    <property type="match status" value="1"/>
</dbReference>
<dbReference type="AlphaFoldDB" id="A0A397RZ46"/>
<dbReference type="InParanoid" id="A0A397RZ46"/>
<reference evidence="3 4" key="1">
    <citation type="submission" date="2018-08" db="EMBL/GenBank/DDBJ databases">
        <title>Genomic Encyclopedia of Archaeal and Bacterial Type Strains, Phase II (KMG-II): from individual species to whole genera.</title>
        <authorList>
            <person name="Goeker M."/>
        </authorList>
    </citation>
    <scope>NUCLEOTIDE SEQUENCE [LARGE SCALE GENOMIC DNA]</scope>
    <source>
        <strain evidence="3 4">ATCC 27112</strain>
    </source>
</reference>
<comment type="caution">
    <text evidence="3">The sequence shown here is derived from an EMBL/GenBank/DDBJ whole genome shotgun (WGS) entry which is preliminary data.</text>
</comment>
<dbReference type="FunCoup" id="A0A397RZ46">
    <property type="interactions" value="2"/>
</dbReference>
<dbReference type="SUPFAM" id="SSF82549">
    <property type="entry name" value="DAK1/DegV-like"/>
    <property type="match status" value="1"/>
</dbReference>